<evidence type="ECO:0000313" key="2">
    <source>
        <dbReference type="Proteomes" id="UP000053240"/>
    </source>
</evidence>
<organism evidence="1 2">
    <name type="scientific">Papilio machaon</name>
    <name type="common">Old World swallowtail butterfly</name>
    <dbReference type="NCBI Taxonomy" id="76193"/>
    <lineage>
        <taxon>Eukaryota</taxon>
        <taxon>Metazoa</taxon>
        <taxon>Ecdysozoa</taxon>
        <taxon>Arthropoda</taxon>
        <taxon>Hexapoda</taxon>
        <taxon>Insecta</taxon>
        <taxon>Pterygota</taxon>
        <taxon>Neoptera</taxon>
        <taxon>Endopterygota</taxon>
        <taxon>Lepidoptera</taxon>
        <taxon>Glossata</taxon>
        <taxon>Ditrysia</taxon>
        <taxon>Papilionoidea</taxon>
        <taxon>Papilionidae</taxon>
        <taxon>Papilioninae</taxon>
        <taxon>Papilio</taxon>
    </lineage>
</organism>
<name>A0A194QM86_PAPMA</name>
<reference evidence="1 2" key="1">
    <citation type="journal article" date="2015" name="Nat. Commun.">
        <title>Outbred genome sequencing and CRISPR/Cas9 gene editing in butterflies.</title>
        <authorList>
            <person name="Li X."/>
            <person name="Fan D."/>
            <person name="Zhang W."/>
            <person name="Liu G."/>
            <person name="Zhang L."/>
            <person name="Zhao L."/>
            <person name="Fang X."/>
            <person name="Chen L."/>
            <person name="Dong Y."/>
            <person name="Chen Y."/>
            <person name="Ding Y."/>
            <person name="Zhao R."/>
            <person name="Feng M."/>
            <person name="Zhu Y."/>
            <person name="Feng Y."/>
            <person name="Jiang X."/>
            <person name="Zhu D."/>
            <person name="Xiang H."/>
            <person name="Feng X."/>
            <person name="Li S."/>
            <person name="Wang J."/>
            <person name="Zhang G."/>
            <person name="Kronforst M.R."/>
            <person name="Wang W."/>
        </authorList>
    </citation>
    <scope>NUCLEOTIDE SEQUENCE [LARGE SCALE GENOMIC DNA]</scope>
    <source>
        <strain evidence="1">Ya'a_city_454_Pm</strain>
        <tissue evidence="1">Whole body</tissue>
    </source>
</reference>
<protein>
    <submittedName>
        <fullName evidence="1">Uncharacterized protein</fullName>
    </submittedName>
</protein>
<gene>
    <name evidence="1" type="ORF">RR48_14213</name>
</gene>
<dbReference type="AlphaFoldDB" id="A0A194QM86"/>
<accession>A0A194QM86</accession>
<dbReference type="InParanoid" id="A0A194QM86"/>
<dbReference type="EMBL" id="KQ461196">
    <property type="protein sequence ID" value="KPJ06474.1"/>
    <property type="molecule type" value="Genomic_DNA"/>
</dbReference>
<evidence type="ECO:0000313" key="1">
    <source>
        <dbReference type="EMBL" id="KPJ06474.1"/>
    </source>
</evidence>
<sequence length="67" mass="7599">MRESGDFLCAPFTFGIRKRLSAASKTLQKVHKEWGKNAWISAGNYVLPSDYNSTHNFDSVITVSKKY</sequence>
<dbReference type="Proteomes" id="UP000053240">
    <property type="component" value="Unassembled WGS sequence"/>
</dbReference>
<proteinExistence type="predicted"/>
<keyword evidence="2" id="KW-1185">Reference proteome</keyword>